<evidence type="ECO:0000313" key="3">
    <source>
        <dbReference type="Proteomes" id="UP000410492"/>
    </source>
</evidence>
<name>A0A653D3B8_CALMS</name>
<dbReference type="InterPro" id="IPR050304">
    <property type="entry name" value="MT-severing_AAA_ATPase"/>
</dbReference>
<dbReference type="InterPro" id="IPR003959">
    <property type="entry name" value="ATPase_AAA_core"/>
</dbReference>
<dbReference type="Pfam" id="PF00004">
    <property type="entry name" value="AAA"/>
    <property type="match status" value="1"/>
</dbReference>
<organism evidence="2 3">
    <name type="scientific">Callosobruchus maculatus</name>
    <name type="common">Southern cowpea weevil</name>
    <name type="synonym">Pulse bruchid</name>
    <dbReference type="NCBI Taxonomy" id="64391"/>
    <lineage>
        <taxon>Eukaryota</taxon>
        <taxon>Metazoa</taxon>
        <taxon>Ecdysozoa</taxon>
        <taxon>Arthropoda</taxon>
        <taxon>Hexapoda</taxon>
        <taxon>Insecta</taxon>
        <taxon>Pterygota</taxon>
        <taxon>Neoptera</taxon>
        <taxon>Endopterygota</taxon>
        <taxon>Coleoptera</taxon>
        <taxon>Polyphaga</taxon>
        <taxon>Cucujiformia</taxon>
        <taxon>Chrysomeloidea</taxon>
        <taxon>Chrysomelidae</taxon>
        <taxon>Bruchinae</taxon>
        <taxon>Bruchini</taxon>
        <taxon>Callosobruchus</taxon>
    </lineage>
</organism>
<feature type="domain" description="ATPase AAA-type core" evidence="1">
    <location>
        <begin position="154"/>
        <end position="196"/>
    </location>
</feature>
<protein>
    <recommendedName>
        <fullName evidence="1">ATPase AAA-type core domain-containing protein</fullName>
    </recommendedName>
</protein>
<dbReference type="AlphaFoldDB" id="A0A653D3B8"/>
<accession>A0A653D3B8</accession>
<evidence type="ECO:0000259" key="1">
    <source>
        <dbReference type="Pfam" id="PF00004"/>
    </source>
</evidence>
<gene>
    <name evidence="2" type="ORF">CALMAC_LOCUS13642</name>
</gene>
<dbReference type="GO" id="GO:0016197">
    <property type="term" value="P:endosomal transport"/>
    <property type="evidence" value="ECO:0007669"/>
    <property type="project" value="TreeGrafter"/>
</dbReference>
<sequence>MSANKASPTNLSENEISQHEQDLQMILQEIQTCYSRIVGILHREDGFYAKWDLEPLEEQMEHLTALVNQKLDAIKLQGGKLEKDNLPHITSQKTLSKEKEDIERIIKQTIEIPRVSSMEDIAGLWEVKKVMRSFAILPRSQPQLYVNHKVCNSILLFGPPGTGKTRLVHALASEAKAVLHCINSSNILSSYVGESER</sequence>
<keyword evidence="3" id="KW-1185">Reference proteome</keyword>
<dbReference type="InterPro" id="IPR027417">
    <property type="entry name" value="P-loop_NTPase"/>
</dbReference>
<proteinExistence type="predicted"/>
<dbReference type="Gene3D" id="3.40.50.300">
    <property type="entry name" value="P-loop containing nucleotide triphosphate hydrolases"/>
    <property type="match status" value="1"/>
</dbReference>
<dbReference type="SUPFAM" id="SSF52540">
    <property type="entry name" value="P-loop containing nucleoside triphosphate hydrolases"/>
    <property type="match status" value="1"/>
</dbReference>
<dbReference type="GO" id="GO:0005524">
    <property type="term" value="F:ATP binding"/>
    <property type="evidence" value="ECO:0007669"/>
    <property type="project" value="InterPro"/>
</dbReference>
<dbReference type="OrthoDB" id="5334845at2759"/>
<dbReference type="PANTHER" id="PTHR23074:SF72">
    <property type="entry name" value="VACUOLAR PROTEIN SORTING-ASSOCIATED PROTEIN 4B"/>
    <property type="match status" value="1"/>
</dbReference>
<dbReference type="Proteomes" id="UP000410492">
    <property type="component" value="Unassembled WGS sequence"/>
</dbReference>
<dbReference type="GO" id="GO:0007033">
    <property type="term" value="P:vacuole organization"/>
    <property type="evidence" value="ECO:0007669"/>
    <property type="project" value="TreeGrafter"/>
</dbReference>
<reference evidence="2 3" key="1">
    <citation type="submission" date="2019-01" db="EMBL/GenBank/DDBJ databases">
        <authorList>
            <person name="Sayadi A."/>
        </authorList>
    </citation>
    <scope>NUCLEOTIDE SEQUENCE [LARGE SCALE GENOMIC DNA]</scope>
</reference>
<feature type="non-terminal residue" evidence="2">
    <location>
        <position position="197"/>
    </location>
</feature>
<dbReference type="PANTHER" id="PTHR23074">
    <property type="entry name" value="AAA DOMAIN-CONTAINING"/>
    <property type="match status" value="1"/>
</dbReference>
<dbReference type="GO" id="GO:0016887">
    <property type="term" value="F:ATP hydrolysis activity"/>
    <property type="evidence" value="ECO:0007669"/>
    <property type="project" value="InterPro"/>
</dbReference>
<evidence type="ECO:0000313" key="2">
    <source>
        <dbReference type="EMBL" id="VEN54050.1"/>
    </source>
</evidence>
<dbReference type="EMBL" id="CAACVG010009748">
    <property type="protein sequence ID" value="VEN54050.1"/>
    <property type="molecule type" value="Genomic_DNA"/>
</dbReference>